<accession>A0AAV2ZAA2</accession>
<proteinExistence type="predicted"/>
<dbReference type="Pfam" id="PF13855">
    <property type="entry name" value="LRR_8"/>
    <property type="match status" value="2"/>
</dbReference>
<keyword evidence="1" id="KW-0433">Leucine-rich repeat</keyword>
<evidence type="ECO:0000256" key="2">
    <source>
        <dbReference type="ARBA" id="ARBA00022737"/>
    </source>
</evidence>
<comment type="caution">
    <text evidence="4">The sequence shown here is derived from an EMBL/GenBank/DDBJ whole genome shotgun (WGS) entry which is preliminary data.</text>
</comment>
<dbReference type="SUPFAM" id="SSF52058">
    <property type="entry name" value="L domain-like"/>
    <property type="match status" value="1"/>
</dbReference>
<sequence length="275" mass="29724">MGQAATKAQEAHAQAKCKPKTNKKVQEQKMKTARATGMLALPESKLKRVPSGVLELAATLRTLDLSQNRLEELPSQINTFTSLKTLKLQSNAIAVLPDMSGLTALTTLVLDSNALQSIPNKLPPNLTKLSLRGNQLREIPASVLALTQLKELDLGQNALTAVPAHFGQALPELVDLTLDDNKLQELPACLASCSKLKVLSARRNQLSGKRQPQSISSVILADSAVHIMNLEGNPMTKVEFEAMEGVEAFQHRRTLTKNKEIHGGLSTDTSVCGLE</sequence>
<dbReference type="AlphaFoldDB" id="A0AAV2ZAA2"/>
<evidence type="ECO:0008006" key="6">
    <source>
        <dbReference type="Google" id="ProtNLM"/>
    </source>
</evidence>
<dbReference type="SMART" id="SM00364">
    <property type="entry name" value="LRR_BAC"/>
    <property type="match status" value="5"/>
</dbReference>
<dbReference type="InterPro" id="IPR003591">
    <property type="entry name" value="Leu-rich_rpt_typical-subtyp"/>
</dbReference>
<dbReference type="Gene3D" id="3.80.10.10">
    <property type="entry name" value="Ribonuclease Inhibitor"/>
    <property type="match status" value="1"/>
</dbReference>
<reference evidence="4" key="1">
    <citation type="submission" date="2022-11" db="EMBL/GenBank/DDBJ databases">
        <authorList>
            <person name="Morgan W.R."/>
            <person name="Tartar A."/>
        </authorList>
    </citation>
    <scope>NUCLEOTIDE SEQUENCE</scope>
    <source>
        <strain evidence="4">ARSEF 373</strain>
    </source>
</reference>
<protein>
    <recommendedName>
        <fullName evidence="6">Leucine-rich repeat-containing protein 57</fullName>
    </recommendedName>
</protein>
<feature type="compositionally biased region" description="Low complexity" evidence="3">
    <location>
        <begin position="1"/>
        <end position="14"/>
    </location>
</feature>
<dbReference type="SMART" id="SM00369">
    <property type="entry name" value="LRR_TYP"/>
    <property type="match status" value="5"/>
</dbReference>
<dbReference type="InterPro" id="IPR032675">
    <property type="entry name" value="LRR_dom_sf"/>
</dbReference>
<dbReference type="PROSITE" id="PS51450">
    <property type="entry name" value="LRR"/>
    <property type="match status" value="3"/>
</dbReference>
<dbReference type="InterPro" id="IPR001611">
    <property type="entry name" value="Leu-rich_rpt"/>
</dbReference>
<dbReference type="InterPro" id="IPR050216">
    <property type="entry name" value="LRR_domain-containing"/>
</dbReference>
<keyword evidence="2" id="KW-0677">Repeat</keyword>
<evidence type="ECO:0000256" key="3">
    <source>
        <dbReference type="SAM" id="MobiDB-lite"/>
    </source>
</evidence>
<name>A0AAV2ZAA2_9STRA</name>
<dbReference type="EMBL" id="DAKRPA010000009">
    <property type="protein sequence ID" value="DBA04348.1"/>
    <property type="molecule type" value="Genomic_DNA"/>
</dbReference>
<dbReference type="PANTHER" id="PTHR48051">
    <property type="match status" value="1"/>
</dbReference>
<reference evidence="4" key="2">
    <citation type="journal article" date="2023" name="Microbiol Resour">
        <title>Decontamination and Annotation of the Draft Genome Sequence of the Oomycete Lagenidium giganteum ARSEF 373.</title>
        <authorList>
            <person name="Morgan W.R."/>
            <person name="Tartar A."/>
        </authorList>
    </citation>
    <scope>NUCLEOTIDE SEQUENCE</scope>
    <source>
        <strain evidence="4">ARSEF 373</strain>
    </source>
</reference>
<dbReference type="PANTHER" id="PTHR48051:SF1">
    <property type="entry name" value="RAS SUPPRESSOR PROTEIN 1"/>
    <property type="match status" value="1"/>
</dbReference>
<evidence type="ECO:0000313" key="5">
    <source>
        <dbReference type="Proteomes" id="UP001146120"/>
    </source>
</evidence>
<dbReference type="PRINTS" id="PR00019">
    <property type="entry name" value="LEURICHRPT"/>
</dbReference>
<keyword evidence="5" id="KW-1185">Reference proteome</keyword>
<evidence type="ECO:0000313" key="4">
    <source>
        <dbReference type="EMBL" id="DBA04348.1"/>
    </source>
</evidence>
<evidence type="ECO:0000256" key="1">
    <source>
        <dbReference type="ARBA" id="ARBA00022614"/>
    </source>
</evidence>
<gene>
    <name evidence="4" type="ORF">N0F65_002110</name>
</gene>
<feature type="region of interest" description="Disordered" evidence="3">
    <location>
        <begin position="1"/>
        <end position="25"/>
    </location>
</feature>
<dbReference type="GO" id="GO:0005737">
    <property type="term" value="C:cytoplasm"/>
    <property type="evidence" value="ECO:0007669"/>
    <property type="project" value="TreeGrafter"/>
</dbReference>
<dbReference type="Proteomes" id="UP001146120">
    <property type="component" value="Unassembled WGS sequence"/>
</dbReference>
<organism evidence="4 5">
    <name type="scientific">Lagenidium giganteum</name>
    <dbReference type="NCBI Taxonomy" id="4803"/>
    <lineage>
        <taxon>Eukaryota</taxon>
        <taxon>Sar</taxon>
        <taxon>Stramenopiles</taxon>
        <taxon>Oomycota</taxon>
        <taxon>Peronosporomycetes</taxon>
        <taxon>Pythiales</taxon>
        <taxon>Pythiaceae</taxon>
    </lineage>
</organism>